<sequence>MSSERKPKLAFLFAGKLNKIRTFALLLIFLGMLVMYIGFLFPSLMQLFFILGMLWVLASVGIYFWTGMLSLQSLKVNCPVCGKHTKVLGRRDECMHCRSILSVDPSDAPNASKEKTKGNVPETNEANQSSKESIHPDQTEPDQEEKSVK</sequence>
<dbReference type="NCBIfam" id="NF002796">
    <property type="entry name" value="PRK02935.1"/>
    <property type="match status" value="1"/>
</dbReference>
<feature type="region of interest" description="Disordered" evidence="5">
    <location>
        <begin position="102"/>
        <end position="149"/>
    </location>
</feature>
<keyword evidence="4 6" id="KW-0472">Membrane</keyword>
<dbReference type="Pfam" id="PF11023">
    <property type="entry name" value="DUF2614"/>
    <property type="match status" value="1"/>
</dbReference>
<evidence type="ECO:0000256" key="6">
    <source>
        <dbReference type="SAM" id="Phobius"/>
    </source>
</evidence>
<dbReference type="EMBL" id="FORR01000001">
    <property type="protein sequence ID" value="SFI57326.1"/>
    <property type="molecule type" value="Genomic_DNA"/>
</dbReference>
<keyword evidence="2 6" id="KW-0812">Transmembrane</keyword>
<dbReference type="STRING" id="46223.SAMN05421852_1012"/>
<evidence type="ECO:0000256" key="5">
    <source>
        <dbReference type="SAM" id="MobiDB-lite"/>
    </source>
</evidence>
<organism evidence="7 8">
    <name type="scientific">Thermoflavimicrobium dichotomicum</name>
    <dbReference type="NCBI Taxonomy" id="46223"/>
    <lineage>
        <taxon>Bacteria</taxon>
        <taxon>Bacillati</taxon>
        <taxon>Bacillota</taxon>
        <taxon>Bacilli</taxon>
        <taxon>Bacillales</taxon>
        <taxon>Thermoactinomycetaceae</taxon>
        <taxon>Thermoflavimicrobium</taxon>
    </lineage>
</organism>
<protein>
    <submittedName>
        <fullName evidence="7">Zinc-ribbon containing domain-containing protein</fullName>
    </submittedName>
</protein>
<evidence type="ECO:0000256" key="2">
    <source>
        <dbReference type="ARBA" id="ARBA00022692"/>
    </source>
</evidence>
<name>A0A1I3JB25_9BACL</name>
<evidence type="ECO:0000256" key="1">
    <source>
        <dbReference type="ARBA" id="ARBA00022475"/>
    </source>
</evidence>
<evidence type="ECO:0000256" key="3">
    <source>
        <dbReference type="ARBA" id="ARBA00022989"/>
    </source>
</evidence>
<feature type="transmembrane region" description="Helical" evidence="6">
    <location>
        <begin position="20"/>
        <end position="41"/>
    </location>
</feature>
<dbReference type="OrthoDB" id="1653848at2"/>
<keyword evidence="8" id="KW-1185">Reference proteome</keyword>
<evidence type="ECO:0000256" key="4">
    <source>
        <dbReference type="ARBA" id="ARBA00023136"/>
    </source>
</evidence>
<dbReference type="Proteomes" id="UP000199545">
    <property type="component" value="Unassembled WGS sequence"/>
</dbReference>
<dbReference type="InterPro" id="IPR020912">
    <property type="entry name" value="UPF0295"/>
</dbReference>
<keyword evidence="3 6" id="KW-1133">Transmembrane helix</keyword>
<feature type="compositionally biased region" description="Basic and acidic residues" evidence="5">
    <location>
        <begin position="132"/>
        <end position="149"/>
    </location>
</feature>
<accession>A0A1I3JB25</accession>
<proteinExistence type="predicted"/>
<feature type="compositionally biased region" description="Polar residues" evidence="5">
    <location>
        <begin position="121"/>
        <end position="131"/>
    </location>
</feature>
<dbReference type="RefSeq" id="WP_093226899.1">
    <property type="nucleotide sequence ID" value="NZ_FORR01000001.1"/>
</dbReference>
<gene>
    <name evidence="7" type="ORF">SAMN05421852_1012</name>
</gene>
<dbReference type="AlphaFoldDB" id="A0A1I3JB25"/>
<evidence type="ECO:0000313" key="8">
    <source>
        <dbReference type="Proteomes" id="UP000199545"/>
    </source>
</evidence>
<keyword evidence="1" id="KW-1003">Cell membrane</keyword>
<feature type="transmembrane region" description="Helical" evidence="6">
    <location>
        <begin position="47"/>
        <end position="65"/>
    </location>
</feature>
<reference evidence="7 8" key="1">
    <citation type="submission" date="2016-10" db="EMBL/GenBank/DDBJ databases">
        <authorList>
            <person name="de Groot N.N."/>
        </authorList>
    </citation>
    <scope>NUCLEOTIDE SEQUENCE [LARGE SCALE GENOMIC DNA]</scope>
    <source>
        <strain evidence="7 8">DSM 44778</strain>
    </source>
</reference>
<evidence type="ECO:0000313" key="7">
    <source>
        <dbReference type="EMBL" id="SFI57326.1"/>
    </source>
</evidence>